<dbReference type="SUPFAM" id="SSF56672">
    <property type="entry name" value="DNA/RNA polymerases"/>
    <property type="match status" value="1"/>
</dbReference>
<dbReference type="Gene3D" id="3.90.1600.10">
    <property type="entry name" value="Palm domain of DNA polymerase"/>
    <property type="match status" value="1"/>
</dbReference>
<reference evidence="1" key="1">
    <citation type="submission" date="2021-05" db="EMBL/GenBank/DDBJ databases">
        <authorList>
            <person name="Alioto T."/>
            <person name="Alioto T."/>
            <person name="Gomez Garrido J."/>
        </authorList>
    </citation>
    <scope>NUCLEOTIDE SEQUENCE</scope>
</reference>
<evidence type="ECO:0000313" key="1">
    <source>
        <dbReference type="EMBL" id="CAG6673089.1"/>
    </source>
</evidence>
<dbReference type="InterPro" id="IPR043502">
    <property type="entry name" value="DNA/RNA_pol_sf"/>
</dbReference>
<dbReference type="GO" id="GO:0071897">
    <property type="term" value="P:DNA biosynthetic process"/>
    <property type="evidence" value="ECO:0007669"/>
    <property type="project" value="UniProtKB-ARBA"/>
</dbReference>
<dbReference type="InterPro" id="IPR023211">
    <property type="entry name" value="DNA_pol_palm_dom_sf"/>
</dbReference>
<dbReference type="EMBL" id="HBUF01230324">
    <property type="protein sequence ID" value="CAG6673089.1"/>
    <property type="molecule type" value="Transcribed_RNA"/>
</dbReference>
<dbReference type="AlphaFoldDB" id="A0A8D8SNK6"/>
<dbReference type="PANTHER" id="PTHR31511">
    <property type="entry name" value="PROTEIN CBG23764"/>
    <property type="match status" value="1"/>
</dbReference>
<protein>
    <recommendedName>
        <fullName evidence="2">DNA-directed DNA polymerase</fullName>
    </recommendedName>
</protein>
<evidence type="ECO:0008006" key="2">
    <source>
        <dbReference type="Google" id="ProtNLM"/>
    </source>
</evidence>
<sequence length="250" mass="28932">MRTLMNKRRHKNFTLITNENSAATYIRKPTFKQFAIFGEDLVGVLSMKTSVLLDSPIYAGMVTLDIAKLIMYEYYYNVLKPKFGNNMKLCMTDTDSLLLHIKTDDLYCDLFDIIDTLDTSNYPSSHYLHDNTNKKMLGKFKDESPANPITKFVGLRAKMYAFETKQNYSKNVGKGIPYSCLKEMSVSIYKNSLFSEKITHVEFDTIESKNHELRMKRVRKVGLSPFDDKRFLLPDKVNTLAYGHYKIQSS</sequence>
<organism evidence="1">
    <name type="scientific">Cacopsylla melanoneura</name>
    <dbReference type="NCBI Taxonomy" id="428564"/>
    <lineage>
        <taxon>Eukaryota</taxon>
        <taxon>Metazoa</taxon>
        <taxon>Ecdysozoa</taxon>
        <taxon>Arthropoda</taxon>
        <taxon>Hexapoda</taxon>
        <taxon>Insecta</taxon>
        <taxon>Pterygota</taxon>
        <taxon>Neoptera</taxon>
        <taxon>Paraneoptera</taxon>
        <taxon>Hemiptera</taxon>
        <taxon>Sternorrhyncha</taxon>
        <taxon>Psylloidea</taxon>
        <taxon>Psyllidae</taxon>
        <taxon>Psyllinae</taxon>
        <taxon>Cacopsylla</taxon>
    </lineage>
</organism>
<accession>A0A8D8SNK6</accession>
<dbReference type="PANTHER" id="PTHR31511:SF12">
    <property type="entry name" value="RHO TERMINATION FACTOR N-TERMINAL DOMAIN-CONTAINING PROTEIN"/>
    <property type="match status" value="1"/>
</dbReference>
<proteinExistence type="predicted"/>
<name>A0A8D8SNK6_9HEMI</name>